<name>F0SPE8_RUBBR</name>
<dbReference type="STRING" id="756272.Plabr_4685"/>
<dbReference type="Proteomes" id="UP000006860">
    <property type="component" value="Chromosome"/>
</dbReference>
<reference evidence="4" key="1">
    <citation type="submission" date="2011-02" db="EMBL/GenBank/DDBJ databases">
        <title>The complete genome of Planctomyces brasiliensis DSM 5305.</title>
        <authorList>
            <person name="Lucas S."/>
            <person name="Copeland A."/>
            <person name="Lapidus A."/>
            <person name="Bruce D."/>
            <person name="Goodwin L."/>
            <person name="Pitluck S."/>
            <person name="Kyrpides N."/>
            <person name="Mavromatis K."/>
            <person name="Pagani I."/>
            <person name="Ivanova N."/>
            <person name="Ovchinnikova G."/>
            <person name="Lu M."/>
            <person name="Detter J.C."/>
            <person name="Han C."/>
            <person name="Land M."/>
            <person name="Hauser L."/>
            <person name="Markowitz V."/>
            <person name="Cheng J.-F."/>
            <person name="Hugenholtz P."/>
            <person name="Woyke T."/>
            <person name="Wu D."/>
            <person name="Tindall B."/>
            <person name="Pomrenke H.G."/>
            <person name="Brambilla E."/>
            <person name="Klenk H.-P."/>
            <person name="Eisen J.A."/>
        </authorList>
    </citation>
    <scope>NUCLEOTIDE SEQUENCE [LARGE SCALE GENOMIC DNA]</scope>
    <source>
        <strain evidence="4">ATCC 49424 / DSM 5305 / JCM 21570 / NBRC 103401 / IFAM 1448</strain>
    </source>
</reference>
<keyword evidence="2" id="KW-1133">Transmembrane helix</keyword>
<organism evidence="3 4">
    <name type="scientific">Rubinisphaera brasiliensis (strain ATCC 49424 / DSM 5305 / JCM 21570 / IAM 15109 / NBRC 103401 / IFAM 1448)</name>
    <name type="common">Planctomyces brasiliensis</name>
    <dbReference type="NCBI Taxonomy" id="756272"/>
    <lineage>
        <taxon>Bacteria</taxon>
        <taxon>Pseudomonadati</taxon>
        <taxon>Planctomycetota</taxon>
        <taxon>Planctomycetia</taxon>
        <taxon>Planctomycetales</taxon>
        <taxon>Planctomycetaceae</taxon>
        <taxon>Rubinisphaera</taxon>
    </lineage>
</organism>
<evidence type="ECO:0000313" key="3">
    <source>
        <dbReference type="EMBL" id="ADY62256.1"/>
    </source>
</evidence>
<evidence type="ECO:0000256" key="2">
    <source>
        <dbReference type="SAM" id="Phobius"/>
    </source>
</evidence>
<evidence type="ECO:0000256" key="1">
    <source>
        <dbReference type="SAM" id="MobiDB-lite"/>
    </source>
</evidence>
<sequence>MIQFYLLHRMSAHEIQHGLSCRSAWSAAALLRLMLLAVLGVGLSLFSSVAVAQVDSPFDTSNPAADTPAEPSNGTAASSGSQIPQDIVYIPDADGRLRPVPMNVTLQEFLEWLERRDQADSPDQAEWTIRSLEASGTLKTSANGSTWAEMTCQLNVQTGQSPQWHSLPLMLGEGLLAGMTDSEQETASSQIMVARDVDSGQWLLWYRDRKAFTVTLDLLVPIRTTGEQSQLTLTTPLAARTELQLALNRTDLKVDLLSRGFLEKDIADEKTSIRVAGFQQAVDLRWTPDRPDNTTEPIMNVDSQIEVSRGTESTVVTARQKLTLDRGSVNQVRVKLPTGFQVDTVTADVPMRYAMEATDPSFITLTFTQPVQSAVQIDWKLSSPVRRFETQLLIDGFAITDARTQTGKIGVLRSNEWRIGQIPDRSENIYEMNVRDIPMMGDYVKAYRYYGQPYRLLLSTQRAESQYSHSSFYQLKADEDSLRLTLDFEVTPRNGVLDAVRMEWPDLNSGEWIPERIVRQSTGKQISWEIEGDDRLLVPLDPPVSQTETIRVEATRSLDNLDRLLSSGDSFPVALPQISLAESALKSRVINVANSLFLPWEMMIDSEQAELMANSAVPGEWLERPVYQRRQGQTLRSRWYRLGGQNETLPLRFRPVKQELAAQSIVELEQIDLAHRRLTYSQRVSLNVSHLPLDELIFEQPTDPFDSDREQLRFSDGEGNSLVPEEILDAEPIGGVEQSTATGRQYIFRPKAAILGNYTIVVHRDIPFEWSKDAETVSVSLPLVRVSGADTLSTQFANLAAYEVELPRDNWRLVEVLQGTALWRTTTGASELPLTARVLEPRLVDLSGPIEAQVQSWLSGNGGIVSEMKFEIARTPPAFVVEQGEDFEILSAYWLSAEQNQMVVAHVEEQGGRSTVVVKPVAVGQPGKLIVAVRHHSHSPLHSLSGHQLRLPDHSFADRLSLVNWTLNFPQGTYLLGKPSGFTACYEWTWQLLGFRRLDTQAFSSDSSAVVKQTVGPHPAYRFATVGWPETMRIRVIGRGLLMTLGTGLPIILAILFSGQSLVYRLRGGLLCVLAIGLWGIFFPEPFFLLLQPALLGLVFALIAMGLARRLRRHHDEPTLIIVGPNAEQGPTGSSLSMMSERNVNADDITRVQPPPQQQAVSSSHS</sequence>
<proteinExistence type="predicted"/>
<feature type="transmembrane region" description="Helical" evidence="2">
    <location>
        <begin position="1064"/>
        <end position="1082"/>
    </location>
</feature>
<dbReference type="EMBL" id="CP002546">
    <property type="protein sequence ID" value="ADY62256.1"/>
    <property type="molecule type" value="Genomic_DNA"/>
</dbReference>
<dbReference type="KEGG" id="pbs:Plabr_4685"/>
<protein>
    <submittedName>
        <fullName evidence="3">Uncharacterized protein</fullName>
    </submittedName>
</protein>
<keyword evidence="2" id="KW-0812">Transmembrane</keyword>
<dbReference type="HOGENOM" id="CLU_274629_0_0_0"/>
<feature type="transmembrane region" description="Helical" evidence="2">
    <location>
        <begin position="1088"/>
        <end position="1108"/>
    </location>
</feature>
<evidence type="ECO:0000313" key="4">
    <source>
        <dbReference type="Proteomes" id="UP000006860"/>
    </source>
</evidence>
<feature type="transmembrane region" description="Helical" evidence="2">
    <location>
        <begin position="29"/>
        <end position="52"/>
    </location>
</feature>
<gene>
    <name evidence="3" type="ordered locus">Plabr_4685</name>
</gene>
<keyword evidence="4" id="KW-1185">Reference proteome</keyword>
<feature type="region of interest" description="Disordered" evidence="1">
    <location>
        <begin position="60"/>
        <end position="81"/>
    </location>
</feature>
<feature type="region of interest" description="Disordered" evidence="1">
    <location>
        <begin position="1147"/>
        <end position="1166"/>
    </location>
</feature>
<accession>F0SPE8</accession>
<keyword evidence="2" id="KW-0472">Membrane</keyword>
<dbReference type="AlphaFoldDB" id="F0SPE8"/>
<feature type="transmembrane region" description="Helical" evidence="2">
    <location>
        <begin position="1036"/>
        <end position="1057"/>
    </location>
</feature>